<reference evidence="3 4" key="1">
    <citation type="journal article" date="2018" name="Front. Microbiol.">
        <title>Genomic and genetic insights into a cosmopolitan fungus, Paecilomyces variotii (Eurotiales).</title>
        <authorList>
            <person name="Urquhart A.S."/>
            <person name="Mondo S.J."/>
            <person name="Makela M.R."/>
            <person name="Hane J.K."/>
            <person name="Wiebenga A."/>
            <person name="He G."/>
            <person name="Mihaltcheva S."/>
            <person name="Pangilinan J."/>
            <person name="Lipzen A."/>
            <person name="Barry K."/>
            <person name="de Vries R.P."/>
            <person name="Grigoriev I.V."/>
            <person name="Idnurm A."/>
        </authorList>
    </citation>
    <scope>NUCLEOTIDE SEQUENCE [LARGE SCALE GENOMIC DNA]</scope>
    <source>
        <strain evidence="3 4">CBS 101075</strain>
    </source>
</reference>
<dbReference type="Proteomes" id="UP000283841">
    <property type="component" value="Unassembled WGS sequence"/>
</dbReference>
<keyword evidence="2" id="KW-0732">Signal</keyword>
<gene>
    <name evidence="3" type="ORF">C8Q69DRAFT_449293</name>
</gene>
<comment type="caution">
    <text evidence="3">The sequence shown here is derived from an EMBL/GenBank/DDBJ whole genome shotgun (WGS) entry which is preliminary data.</text>
</comment>
<name>A0A443I4J3_BYSSP</name>
<feature type="signal peptide" evidence="2">
    <location>
        <begin position="1"/>
        <end position="24"/>
    </location>
</feature>
<evidence type="ECO:0000256" key="2">
    <source>
        <dbReference type="SAM" id="SignalP"/>
    </source>
</evidence>
<proteinExistence type="predicted"/>
<dbReference type="VEuPathDB" id="FungiDB:C8Q69DRAFT_449293"/>
<evidence type="ECO:0000313" key="3">
    <source>
        <dbReference type="EMBL" id="RWQ98957.1"/>
    </source>
</evidence>
<dbReference type="EMBL" id="RCNU01000001">
    <property type="protein sequence ID" value="RWQ98957.1"/>
    <property type="molecule type" value="Genomic_DNA"/>
</dbReference>
<feature type="region of interest" description="Disordered" evidence="1">
    <location>
        <begin position="505"/>
        <end position="531"/>
    </location>
</feature>
<feature type="chain" id="PRO_5019505879" evidence="2">
    <location>
        <begin position="25"/>
        <end position="531"/>
    </location>
</feature>
<organism evidence="3 4">
    <name type="scientific">Byssochlamys spectabilis</name>
    <name type="common">Paecilomyces variotii</name>
    <dbReference type="NCBI Taxonomy" id="264951"/>
    <lineage>
        <taxon>Eukaryota</taxon>
        <taxon>Fungi</taxon>
        <taxon>Dikarya</taxon>
        <taxon>Ascomycota</taxon>
        <taxon>Pezizomycotina</taxon>
        <taxon>Eurotiomycetes</taxon>
        <taxon>Eurotiomycetidae</taxon>
        <taxon>Eurotiales</taxon>
        <taxon>Thermoascaceae</taxon>
        <taxon>Paecilomyces</taxon>
    </lineage>
</organism>
<keyword evidence="4" id="KW-1185">Reference proteome</keyword>
<evidence type="ECO:0000256" key="1">
    <source>
        <dbReference type="SAM" id="MobiDB-lite"/>
    </source>
</evidence>
<dbReference type="AlphaFoldDB" id="A0A443I4J3"/>
<accession>A0A443I4J3</accession>
<dbReference type="STRING" id="264951.A0A443I4J3"/>
<sequence length="531" mass="61385">MHISIPQQLLLTLVVSFTVLLCQTSIKWLRGPSVVLPTTMDQLPPDQKARLHEVADSLLEIYQTLARMRFIDPEGIQKGPHDIKDLLPLYEEHGLDPSIIYLYSILPYIDTDLAGNRDFFHGGEFADFRDPEHVEQGRDPFYGDPQGDDFEAEDGPYIRPWVTPLSQLGNHQSVIIYDAREHQIWIIDQEGWSSTDQALSDVPNGEVRCANSNSFEHIPSRPAGDVLRDINRWYLTLEEIPGGGDNSGGEWSDWDLDLKGLYRENGWPDNFDGDAFQAAQARAYAASRAKYFAEEPLRAVEKYKDWFKYLDRQVRTNQEKLDTAKTKDEEWCARFDLWKAERLRKRNEDDLKKAEEEVGRLCPGGVCQRKEDPPLWELEMLRHEYKWKQESIESNGDGAEDLESDPEQVRQFRVQLRQREKSANIYRMAYEAAKADAERMCPGKTFQSATGIKSLGRQDTVTSIQFHKDAVVSLQQGVQDLREWAARLPDDAKKAREMVENDIQQHERSIKNMRDMQKRAEDWLEQHGNTE</sequence>
<dbReference type="RefSeq" id="XP_028488602.1">
    <property type="nucleotide sequence ID" value="XM_028629352.1"/>
</dbReference>
<dbReference type="GeneID" id="39598629"/>
<protein>
    <submittedName>
        <fullName evidence="3">Uncharacterized protein</fullName>
    </submittedName>
</protein>
<evidence type="ECO:0000313" key="4">
    <source>
        <dbReference type="Proteomes" id="UP000283841"/>
    </source>
</evidence>